<dbReference type="PROSITE" id="PS51379">
    <property type="entry name" value="4FE4S_FER_2"/>
    <property type="match status" value="2"/>
</dbReference>
<evidence type="ECO:0000313" key="9">
    <source>
        <dbReference type="Proteomes" id="UP000008701"/>
    </source>
</evidence>
<dbReference type="SUPFAM" id="SSF54862">
    <property type="entry name" value="4Fe-4S ferredoxins"/>
    <property type="match status" value="1"/>
</dbReference>
<feature type="domain" description="4Fe-4S ferredoxin-type" evidence="7">
    <location>
        <begin position="68"/>
        <end position="97"/>
    </location>
</feature>
<dbReference type="AlphaFoldDB" id="A1BF37"/>
<evidence type="ECO:0000256" key="6">
    <source>
        <dbReference type="SAM" id="MobiDB-lite"/>
    </source>
</evidence>
<dbReference type="InterPro" id="IPR017896">
    <property type="entry name" value="4Fe4S_Fe-S-bd"/>
</dbReference>
<dbReference type="InterPro" id="IPR017900">
    <property type="entry name" value="4Fe4S_Fe_S_CS"/>
</dbReference>
<gene>
    <name evidence="8" type="ordered locus">Cpha266_0966</name>
</gene>
<dbReference type="GO" id="GO:0016020">
    <property type="term" value="C:membrane"/>
    <property type="evidence" value="ECO:0007669"/>
    <property type="project" value="InterPro"/>
</dbReference>
<accession>A1BF37</accession>
<dbReference type="eggNOG" id="COG1143">
    <property type="taxonomic scope" value="Bacteria"/>
</dbReference>
<evidence type="ECO:0000256" key="3">
    <source>
        <dbReference type="ARBA" id="ARBA00022737"/>
    </source>
</evidence>
<keyword evidence="9" id="KW-1185">Reference proteome</keyword>
<dbReference type="Gene3D" id="3.30.70.3270">
    <property type="match status" value="1"/>
</dbReference>
<dbReference type="Pfam" id="PF12838">
    <property type="entry name" value="Fer4_7"/>
    <property type="match status" value="1"/>
</dbReference>
<evidence type="ECO:0000259" key="7">
    <source>
        <dbReference type="PROSITE" id="PS51379"/>
    </source>
</evidence>
<evidence type="ECO:0000256" key="2">
    <source>
        <dbReference type="ARBA" id="ARBA00022723"/>
    </source>
</evidence>
<dbReference type="GO" id="GO:0051539">
    <property type="term" value="F:4 iron, 4 sulfur cluster binding"/>
    <property type="evidence" value="ECO:0007669"/>
    <property type="project" value="UniProtKB-KW"/>
</dbReference>
<protein>
    <submittedName>
        <fullName evidence="8">4Fe-4S ferredoxin, iron-sulfur binding domain protein</fullName>
    </submittedName>
</protein>
<dbReference type="Proteomes" id="UP000008701">
    <property type="component" value="Chromosome"/>
</dbReference>
<proteinExistence type="predicted"/>
<reference evidence="8 9" key="1">
    <citation type="submission" date="2006-12" db="EMBL/GenBank/DDBJ databases">
        <title>Complete sequence of Chlorobium phaeobacteroides DSM 266.</title>
        <authorList>
            <consortium name="US DOE Joint Genome Institute"/>
            <person name="Copeland A."/>
            <person name="Lucas S."/>
            <person name="Lapidus A."/>
            <person name="Barry K."/>
            <person name="Detter J.C."/>
            <person name="Glavina del Rio T."/>
            <person name="Hammon N."/>
            <person name="Israni S."/>
            <person name="Pitluck S."/>
            <person name="Goltsman E."/>
            <person name="Schmutz J."/>
            <person name="Larimer F."/>
            <person name="Land M."/>
            <person name="Hauser L."/>
            <person name="Mikhailova N."/>
            <person name="Li T."/>
            <person name="Overmann J."/>
            <person name="Bryant D.A."/>
            <person name="Richardson P."/>
        </authorList>
    </citation>
    <scope>NUCLEOTIDE SEQUENCE [LARGE SCALE GENOMIC DNA]</scope>
    <source>
        <strain evidence="8 9">DSM 266</strain>
    </source>
</reference>
<dbReference type="GO" id="GO:0016651">
    <property type="term" value="F:oxidoreductase activity, acting on NAD(P)H"/>
    <property type="evidence" value="ECO:0007669"/>
    <property type="project" value="InterPro"/>
</dbReference>
<dbReference type="PANTHER" id="PTHR10849">
    <property type="entry name" value="NADH DEHYDROGENASE UBIQUINONE IRON-SULFUR PROTEIN 8, MITOCHONDRIAL"/>
    <property type="match status" value="1"/>
</dbReference>
<dbReference type="PROSITE" id="PS00198">
    <property type="entry name" value="4FE4S_FER_1"/>
    <property type="match status" value="2"/>
</dbReference>
<evidence type="ECO:0000256" key="4">
    <source>
        <dbReference type="ARBA" id="ARBA00023004"/>
    </source>
</evidence>
<keyword evidence="4" id="KW-0408">Iron</keyword>
<keyword evidence="5" id="KW-0411">Iron-sulfur</keyword>
<dbReference type="STRING" id="290317.Cpha266_0966"/>
<dbReference type="EMBL" id="CP000492">
    <property type="protein sequence ID" value="ABL65014.1"/>
    <property type="molecule type" value="Genomic_DNA"/>
</dbReference>
<dbReference type="KEGG" id="cph:Cpha266_0966"/>
<dbReference type="HOGENOM" id="CLU_067218_4_4_10"/>
<evidence type="ECO:0000256" key="1">
    <source>
        <dbReference type="ARBA" id="ARBA00022485"/>
    </source>
</evidence>
<dbReference type="GO" id="GO:0046872">
    <property type="term" value="F:metal ion binding"/>
    <property type="evidence" value="ECO:0007669"/>
    <property type="project" value="UniProtKB-KW"/>
</dbReference>
<keyword evidence="3" id="KW-0677">Repeat</keyword>
<keyword evidence="1" id="KW-0004">4Fe-4S</keyword>
<feature type="domain" description="4Fe-4S ferredoxin-type" evidence="7">
    <location>
        <begin position="121"/>
        <end position="150"/>
    </location>
</feature>
<feature type="region of interest" description="Disordered" evidence="6">
    <location>
        <begin position="180"/>
        <end position="228"/>
    </location>
</feature>
<dbReference type="RefSeq" id="WP_011744841.1">
    <property type="nucleotide sequence ID" value="NC_008639.1"/>
</dbReference>
<feature type="compositionally biased region" description="Basic and acidic residues" evidence="6">
    <location>
        <begin position="216"/>
        <end position="228"/>
    </location>
</feature>
<evidence type="ECO:0000256" key="5">
    <source>
        <dbReference type="ARBA" id="ARBA00023014"/>
    </source>
</evidence>
<dbReference type="InterPro" id="IPR010226">
    <property type="entry name" value="NADH_quinone_OxRdtase_chainI"/>
</dbReference>
<organism evidence="8 9">
    <name type="scientific">Chlorobium phaeobacteroides (strain DSM 266 / SMG 266 / 2430)</name>
    <dbReference type="NCBI Taxonomy" id="290317"/>
    <lineage>
        <taxon>Bacteria</taxon>
        <taxon>Pseudomonadati</taxon>
        <taxon>Chlorobiota</taxon>
        <taxon>Chlorobiia</taxon>
        <taxon>Chlorobiales</taxon>
        <taxon>Chlorobiaceae</taxon>
        <taxon>Chlorobium/Pelodictyon group</taxon>
        <taxon>Chlorobium</taxon>
    </lineage>
</organism>
<keyword evidence="2" id="KW-0479">Metal-binding</keyword>
<evidence type="ECO:0000313" key="8">
    <source>
        <dbReference type="EMBL" id="ABL65014.1"/>
    </source>
</evidence>
<sequence length="228" mass="24641">MSEYFRNIKTGASTIATGMGITLQHFFNAVKRKGDAGVGDSNYFGQVDGLVTLQYPREAIPTPANGRYRLENNIDDCIGCAQCERACPIGCITIETIKVTADDLGVCGKTSGGQQKKFWLPVFDIDTAKCMTCGLCTVVCPTECLIHSPVSDFSEFDRQNLVYHFGNLTRLEAEAKKRKLQEQQAQAAKDKAAAPAKPVLSGKSVAEKTASSETEDSGKARGENTGEQ</sequence>
<name>A1BF37_CHLPD</name>
<feature type="compositionally biased region" description="Low complexity" evidence="6">
    <location>
        <begin position="182"/>
        <end position="197"/>
    </location>
</feature>
<dbReference type="OrthoDB" id="9808559at2"/>